<dbReference type="InterPro" id="IPR000998">
    <property type="entry name" value="MAM_dom"/>
</dbReference>
<dbReference type="InterPro" id="IPR006026">
    <property type="entry name" value="Peptidase_Metallo"/>
</dbReference>
<evidence type="ECO:0000259" key="5">
    <source>
        <dbReference type="PROSITE" id="PS51864"/>
    </source>
</evidence>
<dbReference type="PROSITE" id="PS51864">
    <property type="entry name" value="ASTACIN"/>
    <property type="match status" value="1"/>
</dbReference>
<dbReference type="InterPro" id="IPR013320">
    <property type="entry name" value="ConA-like_dom_sf"/>
</dbReference>
<dbReference type="Pfam" id="PF00685">
    <property type="entry name" value="Sulfotransfer_1"/>
    <property type="match status" value="1"/>
</dbReference>
<feature type="domain" description="Peptidase M12A" evidence="5">
    <location>
        <begin position="26"/>
        <end position="224"/>
    </location>
</feature>
<dbReference type="PANTHER" id="PTHR15723">
    <property type="entry name" value="CARBOHYDRATE SULFOTRANSFERASE 15"/>
    <property type="match status" value="1"/>
</dbReference>
<dbReference type="InterPro" id="IPR024079">
    <property type="entry name" value="MetalloPept_cat_dom_sf"/>
</dbReference>
<dbReference type="CDD" id="cd06263">
    <property type="entry name" value="MAM"/>
    <property type="match status" value="1"/>
</dbReference>
<dbReference type="PRINTS" id="PR00480">
    <property type="entry name" value="ASTACIN"/>
</dbReference>
<dbReference type="AlphaFoldDB" id="A0A8W8NJH2"/>
<evidence type="ECO:0000313" key="7">
    <source>
        <dbReference type="Proteomes" id="UP000005408"/>
    </source>
</evidence>
<name>A0A8W8NJH2_MAGGI</name>
<dbReference type="EC" id="3.4.24.-" evidence="2"/>
<evidence type="ECO:0000256" key="1">
    <source>
        <dbReference type="PROSITE-ProRule" id="PRU01211"/>
    </source>
</evidence>
<sequence>MLSTTNIVLCFAVVLGVSAVPGQLRNIITDSSRLWANGKVPVAFDVSLDGSMKEKVLAAMQEISFSTHANGMPCVQFVPRTQEKDYVVFTSVVYGSGDSLPGRLGGVQYVHLYRDAAKADIMQLIMYLLGFFNEFRRPDRDSQVMVHYENIAPEYRGFFDITNDTTFFNYPFDFESITFFFPYAWAIDPSKPTLTPKYESVSIPYKVSLSKYDILNIQREYKCGIDNGNKIDLLDGTVSYCNFEFDLCEWTQLTDDDFDFQRMKGPSPRSNVTGPMADYSSGTGYYVYAGAQGEHNEDARVISPVLNAGEYCLRFYYFLYGQDIHKFRVNTRVGDRDTVLDSLEGNQGGSWHTYSKDITMNTKFQIFLEAIIGGTDNGDMAFDDVYIFRGRFYQPVRMKHITRSFFGLCLFGVLVILISLQIDLRQKYIQPSLEALFVHNTEVFVKEYTVKPEKYSCPSNVSSTRVEDIICLEKRTFLKNFKNPCWYEPSGKSQSSSSSVQNKTLRCLPYFHIFGVCKTGTTDLFFRLIQHPQILPNAGVLGKETWFWSWRRYGEYTDGYTKVTLKQFSRAFDAQKIGETKMSIEDGSQYSDLITGHGDPMDFWDHKHWRDIHQNDPYANVPKVMTPHLLKHVLPNIKLILLLREPAERLYSHYYHGGYGRTPEEFHHDVITGIQRLNECVERSSYRGCIYGHNLTTTLPLPLSASLYYIHLKEWMSVFPRDQIFIFRNEDYRKDKKYSLFKLFEFLDVGDISTRLVDTIVNLPKAYETQLKTVQGSMLNETWEILTEFFEEPNRKLAEMLNDDRYLWKDTAFNYRPKTALRKNLSKTNTLKRYYERKKASKLNPNSEIDQLIKVSKNFEEWFAMVKKRQEEKARSKGSILKTSKVPYQQKKRETKDISMKKYKLDAKLNRSETHNYLKKMVKFKSMEPVKIVRRDNGSHQSRSNVNINHRAIGKRGKRRKTRNI</sequence>
<evidence type="ECO:0000256" key="3">
    <source>
        <dbReference type="SAM" id="MobiDB-lite"/>
    </source>
</evidence>
<feature type="signal peptide" evidence="2">
    <location>
        <begin position="1"/>
        <end position="19"/>
    </location>
</feature>
<proteinExistence type="predicted"/>
<evidence type="ECO:0000259" key="4">
    <source>
        <dbReference type="PROSITE" id="PS50060"/>
    </source>
</evidence>
<comment type="caution">
    <text evidence="1">Lacks conserved residue(s) required for the propagation of feature annotation.</text>
</comment>
<dbReference type="SMART" id="SM00137">
    <property type="entry name" value="MAM"/>
    <property type="match status" value="1"/>
</dbReference>
<dbReference type="GO" id="GO:0019319">
    <property type="term" value="P:hexose biosynthetic process"/>
    <property type="evidence" value="ECO:0007669"/>
    <property type="project" value="TreeGrafter"/>
</dbReference>
<keyword evidence="2" id="KW-0862">Zinc</keyword>
<dbReference type="GO" id="GO:0008270">
    <property type="term" value="F:zinc ion binding"/>
    <property type="evidence" value="ECO:0007669"/>
    <property type="project" value="InterPro"/>
</dbReference>
<feature type="chain" id="PRO_5036516906" description="Metalloendopeptidase" evidence="2">
    <location>
        <begin position="20"/>
        <end position="965"/>
    </location>
</feature>
<keyword evidence="2" id="KW-0479">Metal-binding</keyword>
<dbReference type="GO" id="GO:0004222">
    <property type="term" value="F:metalloendopeptidase activity"/>
    <property type="evidence" value="ECO:0007669"/>
    <property type="project" value="UniProtKB-UniRule"/>
</dbReference>
<feature type="region of interest" description="Disordered" evidence="3">
    <location>
        <begin position="934"/>
        <end position="965"/>
    </location>
</feature>
<dbReference type="GO" id="GO:0006508">
    <property type="term" value="P:proteolysis"/>
    <property type="evidence" value="ECO:0007669"/>
    <property type="project" value="UniProtKB-KW"/>
</dbReference>
<dbReference type="SUPFAM" id="SSF52540">
    <property type="entry name" value="P-loop containing nucleoside triphosphate hydrolases"/>
    <property type="match status" value="1"/>
</dbReference>
<dbReference type="EnsemblMetazoa" id="G6474.3">
    <property type="protein sequence ID" value="G6474.3:cds"/>
    <property type="gene ID" value="G6474"/>
</dbReference>
<dbReference type="InterPro" id="IPR052654">
    <property type="entry name" value="CS_Sulfotransferase"/>
</dbReference>
<dbReference type="PROSITE" id="PS50060">
    <property type="entry name" value="MAM_2"/>
    <property type="match status" value="1"/>
</dbReference>
<dbReference type="SMART" id="SM00235">
    <property type="entry name" value="ZnMc"/>
    <property type="match status" value="1"/>
</dbReference>
<protein>
    <recommendedName>
        <fullName evidence="2">Metalloendopeptidase</fullName>
        <ecNumber evidence="2">3.4.24.-</ecNumber>
    </recommendedName>
</protein>
<dbReference type="Pfam" id="PF01400">
    <property type="entry name" value="Astacin"/>
    <property type="match status" value="1"/>
</dbReference>
<evidence type="ECO:0000256" key="2">
    <source>
        <dbReference type="RuleBase" id="RU361183"/>
    </source>
</evidence>
<dbReference type="Gene3D" id="3.40.50.300">
    <property type="entry name" value="P-loop containing nucleotide triphosphate hydrolases"/>
    <property type="match status" value="1"/>
</dbReference>
<organism evidence="6 7">
    <name type="scientific">Magallana gigas</name>
    <name type="common">Pacific oyster</name>
    <name type="synonym">Crassostrea gigas</name>
    <dbReference type="NCBI Taxonomy" id="29159"/>
    <lineage>
        <taxon>Eukaryota</taxon>
        <taxon>Metazoa</taxon>
        <taxon>Spiralia</taxon>
        <taxon>Lophotrochozoa</taxon>
        <taxon>Mollusca</taxon>
        <taxon>Bivalvia</taxon>
        <taxon>Autobranchia</taxon>
        <taxon>Pteriomorphia</taxon>
        <taxon>Ostreida</taxon>
        <taxon>Ostreoidea</taxon>
        <taxon>Ostreidae</taxon>
        <taxon>Magallana</taxon>
    </lineage>
</organism>
<keyword evidence="2" id="KW-0732">Signal</keyword>
<dbReference type="SUPFAM" id="SSF49899">
    <property type="entry name" value="Concanavalin A-like lectins/glucanases"/>
    <property type="match status" value="1"/>
</dbReference>
<keyword evidence="2" id="KW-0645">Protease</keyword>
<dbReference type="SUPFAM" id="SSF55486">
    <property type="entry name" value="Metalloproteases ('zincins'), catalytic domain"/>
    <property type="match status" value="1"/>
</dbReference>
<feature type="domain" description="MAM" evidence="4">
    <location>
        <begin position="239"/>
        <end position="394"/>
    </location>
</feature>
<dbReference type="InterPro" id="IPR027417">
    <property type="entry name" value="P-loop_NTPase"/>
</dbReference>
<dbReference type="Gene3D" id="3.40.390.10">
    <property type="entry name" value="Collagenase (Catalytic Domain)"/>
    <property type="match status" value="1"/>
</dbReference>
<dbReference type="Pfam" id="PF00629">
    <property type="entry name" value="MAM"/>
    <property type="match status" value="1"/>
</dbReference>
<accession>A0A8W8NJH2</accession>
<dbReference type="InterPro" id="IPR001506">
    <property type="entry name" value="Peptidase_M12A"/>
</dbReference>
<dbReference type="Gene3D" id="2.60.120.200">
    <property type="match status" value="1"/>
</dbReference>
<comment type="cofactor">
    <cofactor evidence="2">
        <name>Zn(2+)</name>
        <dbReference type="ChEBI" id="CHEBI:29105"/>
    </cofactor>
    <text evidence="2">Binds 1 zinc ion per subunit.</text>
</comment>
<keyword evidence="7" id="KW-1185">Reference proteome</keyword>
<keyword evidence="2" id="KW-0482">Metalloprotease</keyword>
<feature type="compositionally biased region" description="Basic residues" evidence="3">
    <location>
        <begin position="952"/>
        <end position="965"/>
    </location>
</feature>
<evidence type="ECO:0000313" key="6">
    <source>
        <dbReference type="EnsemblMetazoa" id="G6474.3:cds"/>
    </source>
</evidence>
<dbReference type="GO" id="GO:0050659">
    <property type="term" value="F:N-acetylgalactosamine 4-sulfate 6-O-sulfotransferase activity"/>
    <property type="evidence" value="ECO:0007669"/>
    <property type="project" value="TreeGrafter"/>
</dbReference>
<dbReference type="Proteomes" id="UP000005408">
    <property type="component" value="Unassembled WGS sequence"/>
</dbReference>
<feature type="compositionally biased region" description="Polar residues" evidence="3">
    <location>
        <begin position="939"/>
        <end position="948"/>
    </location>
</feature>
<dbReference type="InterPro" id="IPR000863">
    <property type="entry name" value="Sulfotransferase_dom"/>
</dbReference>
<reference evidence="6" key="1">
    <citation type="submission" date="2022-08" db="UniProtKB">
        <authorList>
            <consortium name="EnsemblMetazoa"/>
        </authorList>
    </citation>
    <scope>IDENTIFICATION</scope>
    <source>
        <strain evidence="6">05x7-T-G4-1.051#20</strain>
    </source>
</reference>
<dbReference type="PANTHER" id="PTHR15723:SF0">
    <property type="entry name" value="CARBOHYDRATE SULFOTRANSFERASE 15"/>
    <property type="match status" value="1"/>
</dbReference>
<keyword evidence="2" id="KW-0378">Hydrolase</keyword>
<dbReference type="GO" id="GO:0016020">
    <property type="term" value="C:membrane"/>
    <property type="evidence" value="ECO:0007669"/>
    <property type="project" value="InterPro"/>
</dbReference>